<proteinExistence type="predicted"/>
<dbReference type="SUPFAM" id="SSF51735">
    <property type="entry name" value="NAD(P)-binding Rossmann-fold domains"/>
    <property type="match status" value="1"/>
</dbReference>
<reference evidence="6" key="1">
    <citation type="journal article" date="2020" name="Fungal Divers.">
        <title>Resolving the Mortierellaceae phylogeny through synthesis of multi-gene phylogenetics and phylogenomics.</title>
        <authorList>
            <person name="Vandepol N."/>
            <person name="Liber J."/>
            <person name="Desiro A."/>
            <person name="Na H."/>
            <person name="Kennedy M."/>
            <person name="Barry K."/>
            <person name="Grigoriev I.V."/>
            <person name="Miller A.N."/>
            <person name="O'Donnell K."/>
            <person name="Stajich J.E."/>
            <person name="Bonito G."/>
        </authorList>
    </citation>
    <scope>NUCLEOTIDE SEQUENCE</scope>
    <source>
        <strain evidence="6">NRRL 2591</strain>
    </source>
</reference>
<comment type="cofactor">
    <cofactor evidence="1">
        <name>Zn(2+)</name>
        <dbReference type="ChEBI" id="CHEBI:29105"/>
    </cofactor>
</comment>
<evidence type="ECO:0000313" key="7">
    <source>
        <dbReference type="Proteomes" id="UP000723463"/>
    </source>
</evidence>
<dbReference type="EMBL" id="JAAAXW010000148">
    <property type="protein sequence ID" value="KAF9542080.1"/>
    <property type="molecule type" value="Genomic_DNA"/>
</dbReference>
<dbReference type="Proteomes" id="UP000723463">
    <property type="component" value="Unassembled WGS sequence"/>
</dbReference>
<keyword evidence="5" id="KW-0732">Signal</keyword>
<dbReference type="GO" id="GO:0046872">
    <property type="term" value="F:metal ion binding"/>
    <property type="evidence" value="ECO:0007669"/>
    <property type="project" value="UniProtKB-KW"/>
</dbReference>
<keyword evidence="4" id="KW-0560">Oxidoreductase</keyword>
<evidence type="ECO:0000256" key="4">
    <source>
        <dbReference type="ARBA" id="ARBA00023002"/>
    </source>
</evidence>
<evidence type="ECO:0000256" key="2">
    <source>
        <dbReference type="ARBA" id="ARBA00022723"/>
    </source>
</evidence>
<evidence type="ECO:0000256" key="5">
    <source>
        <dbReference type="SAM" id="SignalP"/>
    </source>
</evidence>
<keyword evidence="2" id="KW-0479">Metal-binding</keyword>
<dbReference type="AlphaFoldDB" id="A0A9P6K182"/>
<gene>
    <name evidence="6" type="ORF">EC957_002373</name>
</gene>
<keyword evidence="3" id="KW-0862">Zinc</keyword>
<comment type="caution">
    <text evidence="6">The sequence shown here is derived from an EMBL/GenBank/DDBJ whole genome shotgun (WGS) entry which is preliminary data.</text>
</comment>
<evidence type="ECO:0008006" key="8">
    <source>
        <dbReference type="Google" id="ProtNLM"/>
    </source>
</evidence>
<dbReference type="PANTHER" id="PTHR42940:SF8">
    <property type="entry name" value="VACUOLAR PROTEIN SORTING-ASSOCIATED PROTEIN 11"/>
    <property type="match status" value="1"/>
</dbReference>
<protein>
    <recommendedName>
        <fullName evidence="8">D-isomer specific 2-hydroxyacid dehydrogenase NAD-binding domain-containing protein</fullName>
    </recommendedName>
</protein>
<dbReference type="InterPro" id="IPR036291">
    <property type="entry name" value="NAD(P)-bd_dom_sf"/>
</dbReference>
<feature type="chain" id="PRO_5040357266" description="D-isomer specific 2-hydroxyacid dehydrogenase NAD-binding domain-containing protein" evidence="5">
    <location>
        <begin position="23"/>
        <end position="208"/>
    </location>
</feature>
<organism evidence="6 7">
    <name type="scientific">Mortierella hygrophila</name>
    <dbReference type="NCBI Taxonomy" id="979708"/>
    <lineage>
        <taxon>Eukaryota</taxon>
        <taxon>Fungi</taxon>
        <taxon>Fungi incertae sedis</taxon>
        <taxon>Mucoromycota</taxon>
        <taxon>Mortierellomycotina</taxon>
        <taxon>Mortierellomycetes</taxon>
        <taxon>Mortierellales</taxon>
        <taxon>Mortierellaceae</taxon>
        <taxon>Mortierella</taxon>
    </lineage>
</organism>
<dbReference type="GO" id="GO:0004022">
    <property type="term" value="F:alcohol dehydrogenase (NAD+) activity"/>
    <property type="evidence" value="ECO:0007669"/>
    <property type="project" value="TreeGrafter"/>
</dbReference>
<sequence length="208" mass="22557">MMLKTVTSLAFVAVLAISQVVAQDIQQTGTQFTGSGPTTEAYDADIGDNTKWYPGGWGYWGYPRYYGWGYDRRIWWTDAPLPHTVTSPTESVSAANSSTIRPDGIEFSHVTIVTIPLFCAGLTTLTALRKNGAGANKMVGVKGIGALGHLAIQYAKAMGSKEIVSINDSDVTFEDVTKLVATRCVDLSNKGDFQAEHHKIDLLLVNRP</sequence>
<feature type="signal peptide" evidence="5">
    <location>
        <begin position="1"/>
        <end position="22"/>
    </location>
</feature>
<accession>A0A9P6K182</accession>
<evidence type="ECO:0000313" key="6">
    <source>
        <dbReference type="EMBL" id="KAF9542080.1"/>
    </source>
</evidence>
<evidence type="ECO:0000256" key="1">
    <source>
        <dbReference type="ARBA" id="ARBA00001947"/>
    </source>
</evidence>
<dbReference type="GO" id="GO:0005737">
    <property type="term" value="C:cytoplasm"/>
    <property type="evidence" value="ECO:0007669"/>
    <property type="project" value="TreeGrafter"/>
</dbReference>
<name>A0A9P6K182_9FUNG</name>
<dbReference type="Gene3D" id="3.40.50.720">
    <property type="entry name" value="NAD(P)-binding Rossmann-like Domain"/>
    <property type="match status" value="1"/>
</dbReference>
<keyword evidence="7" id="KW-1185">Reference proteome</keyword>
<dbReference type="PANTHER" id="PTHR42940">
    <property type="entry name" value="ALCOHOL DEHYDROGENASE 1-RELATED"/>
    <property type="match status" value="1"/>
</dbReference>
<evidence type="ECO:0000256" key="3">
    <source>
        <dbReference type="ARBA" id="ARBA00022833"/>
    </source>
</evidence>